<dbReference type="InterPro" id="IPR006980">
    <property type="entry name" value="NH3_CH4_mOase_C"/>
</dbReference>
<sequence>MAATSRAVAQGVAEKETADLFAWRGMWLAVAAFFGFYICVRWYEGVYGWKYGLDAFSPEFQTYWMNLLYIELVVEALATAALVSYLIKTRDRNMEAMTPREELRRYCTLYMWWVVYGVGLFWGASFFTEQDGAWHQTVVRDTDFTPSHIIEFYMSYPIYVMVGLGSFTYAKTRIPYFAKGWSVPYLMLVFGPFMIFPNVGLNEWGHTFWFMEELFVAPLHWGFVFFAWFILAVFGVFLQVQPRMKELIGRELQQSEDYARS</sequence>
<dbReference type="NCBIfam" id="TIGR03078">
    <property type="entry name" value="CH4_NH3mon_ox_C"/>
    <property type="match status" value="1"/>
</dbReference>
<evidence type="ECO:0000313" key="3">
    <source>
        <dbReference type="Proteomes" id="UP000028839"/>
    </source>
</evidence>
<dbReference type="InterPro" id="IPR023349">
    <property type="entry name" value="NH3_CH4_mOase_C_sf"/>
</dbReference>
<dbReference type="EMBL" id="JPGN01000075">
    <property type="protein sequence ID" value="KFI18755.1"/>
    <property type="molecule type" value="Genomic_DNA"/>
</dbReference>
<dbReference type="Gene3D" id="1.20.1050.50">
    <property type="entry name" value="Particulate methane monooxygenase subunit c2. Chain: C"/>
    <property type="match status" value="1"/>
</dbReference>
<keyword evidence="1" id="KW-1133">Transmembrane helix</keyword>
<dbReference type="CDD" id="cd19412">
    <property type="entry name" value="pMMO-AMO_C"/>
    <property type="match status" value="1"/>
</dbReference>
<evidence type="ECO:0000313" key="2">
    <source>
        <dbReference type="EMBL" id="KFI18755.1"/>
    </source>
</evidence>
<gene>
    <name evidence="2" type="ORF">IB75_13305</name>
</gene>
<feature type="transmembrane region" description="Helical" evidence="1">
    <location>
        <begin position="219"/>
        <end position="240"/>
    </location>
</feature>
<dbReference type="NCBIfam" id="NF041641">
    <property type="entry name" value="AmoC_BACT"/>
    <property type="match status" value="1"/>
</dbReference>
<dbReference type="Pfam" id="PF04896">
    <property type="entry name" value="AmoC"/>
    <property type="match status" value="1"/>
</dbReference>
<dbReference type="GO" id="GO:0004497">
    <property type="term" value="F:monooxygenase activity"/>
    <property type="evidence" value="ECO:0007669"/>
    <property type="project" value="UniProtKB-KW"/>
</dbReference>
<evidence type="ECO:0000256" key="1">
    <source>
        <dbReference type="SAM" id="Phobius"/>
    </source>
</evidence>
<feature type="transmembrane region" description="Helical" evidence="1">
    <location>
        <begin position="148"/>
        <end position="170"/>
    </location>
</feature>
<dbReference type="AlphaFoldDB" id="A0A0E2Z5M9"/>
<feature type="transmembrane region" description="Helical" evidence="1">
    <location>
        <begin position="21"/>
        <end position="43"/>
    </location>
</feature>
<reference evidence="2 3" key="1">
    <citation type="submission" date="2014-07" db="EMBL/GenBank/DDBJ databases">
        <title>Comparative analysis of Nitrosococcus oceani genome inventories of strains from Pacific and Atlantic gyres.</title>
        <authorList>
            <person name="Lim C.K."/>
            <person name="Wang L."/>
            <person name="Sayavedra-Soto L.A."/>
            <person name="Klotz M.G."/>
        </authorList>
    </citation>
    <scope>NUCLEOTIDE SEQUENCE [LARGE SCALE GENOMIC DNA]</scope>
    <source>
        <strain evidence="2 3">C-27</strain>
    </source>
</reference>
<feature type="transmembrane region" description="Helical" evidence="1">
    <location>
        <begin position="63"/>
        <end position="87"/>
    </location>
</feature>
<name>A0A0E2Z5M9_9GAMM</name>
<feature type="transmembrane region" description="Helical" evidence="1">
    <location>
        <begin position="182"/>
        <end position="199"/>
    </location>
</feature>
<keyword evidence="2" id="KW-0503">Monooxygenase</keyword>
<dbReference type="HOGENOM" id="CLU_082709_0_0_6"/>
<keyword evidence="2" id="KW-0560">Oxidoreductase</keyword>
<dbReference type="OrthoDB" id="184526at2"/>
<accession>A0A0E2Z5M9</accession>
<feature type="transmembrane region" description="Helical" evidence="1">
    <location>
        <begin position="108"/>
        <end position="128"/>
    </location>
</feature>
<comment type="caution">
    <text evidence="2">The sequence shown here is derived from an EMBL/GenBank/DDBJ whole genome shotgun (WGS) entry which is preliminary data.</text>
</comment>
<keyword evidence="1" id="KW-0472">Membrane</keyword>
<organism evidence="2 3">
    <name type="scientific">Nitrosococcus oceani C-27</name>
    <dbReference type="NCBI Taxonomy" id="314279"/>
    <lineage>
        <taxon>Bacteria</taxon>
        <taxon>Pseudomonadati</taxon>
        <taxon>Pseudomonadota</taxon>
        <taxon>Gammaproteobacteria</taxon>
        <taxon>Chromatiales</taxon>
        <taxon>Chromatiaceae</taxon>
        <taxon>Nitrosococcus</taxon>
    </lineage>
</organism>
<keyword evidence="1" id="KW-0812">Transmembrane</keyword>
<protein>
    <submittedName>
        <fullName evidence="2">Methane monooxygenase</fullName>
    </submittedName>
</protein>
<dbReference type="Proteomes" id="UP000028839">
    <property type="component" value="Unassembled WGS sequence"/>
</dbReference>
<proteinExistence type="predicted"/>